<organism evidence="3 4">
    <name type="scientific">Acetobacter fallax</name>
    <dbReference type="NCBI Taxonomy" id="1737473"/>
    <lineage>
        <taxon>Bacteria</taxon>
        <taxon>Pseudomonadati</taxon>
        <taxon>Pseudomonadota</taxon>
        <taxon>Alphaproteobacteria</taxon>
        <taxon>Acetobacterales</taxon>
        <taxon>Acetobacteraceae</taxon>
        <taxon>Acetobacter</taxon>
    </lineage>
</organism>
<reference evidence="3 4" key="1">
    <citation type="journal article" date="2020" name="Int. J. Syst. Evol. Microbiol.">
        <title>Novel acetic acid bacteria from cider fermentations: Acetobacter conturbans sp. nov. and Acetobacter fallax sp. nov.</title>
        <authorList>
            <person name="Sombolestani A.S."/>
            <person name="Cleenwerck I."/>
            <person name="Cnockaert M."/>
            <person name="Borremans W."/>
            <person name="Wieme A.D."/>
            <person name="De Vuyst L."/>
            <person name="Vandamme P."/>
        </authorList>
    </citation>
    <scope>NUCLEOTIDE SEQUENCE [LARGE SCALE GENOMIC DNA]</scope>
    <source>
        <strain evidence="3 4">LMG 1637</strain>
    </source>
</reference>
<dbReference type="CDD" id="cd02968">
    <property type="entry name" value="SCO"/>
    <property type="match status" value="1"/>
</dbReference>
<keyword evidence="4" id="KW-1185">Reference proteome</keyword>
<evidence type="ECO:0000313" key="4">
    <source>
        <dbReference type="Proteomes" id="UP000615326"/>
    </source>
</evidence>
<keyword evidence="2" id="KW-0812">Transmembrane</keyword>
<evidence type="ECO:0000256" key="2">
    <source>
        <dbReference type="SAM" id="Phobius"/>
    </source>
</evidence>
<name>A0ABX0K5R2_9PROT</name>
<dbReference type="InterPro" id="IPR003782">
    <property type="entry name" value="SCO1/SenC"/>
</dbReference>
<accession>A0ABX0K5R2</accession>
<dbReference type="Gene3D" id="3.40.30.10">
    <property type="entry name" value="Glutaredoxin"/>
    <property type="match status" value="1"/>
</dbReference>
<dbReference type="EMBL" id="WOSW01000003">
    <property type="protein sequence ID" value="NHO31639.1"/>
    <property type="molecule type" value="Genomic_DNA"/>
</dbReference>
<dbReference type="InterPro" id="IPR036249">
    <property type="entry name" value="Thioredoxin-like_sf"/>
</dbReference>
<sequence>MRTEVRRWNRKVVTVVGTTVFVAAVMTYVGYRISDAMGPMVNSEGNEVGGRFRLMDSSDGTMTDMTFRGRWMLVMFGAVHSVDDSSTKMLTQLSQALSVVDPAGHRVAPVFVSLDPQRDQSEQLRQYSLKFPAKIIAGTGAPATLNAVTKEYHATIEKRPDQEWDYAYMTSPQIVIMNPDGLYAGMMPSSASAAEMQARLQPLLARH</sequence>
<dbReference type="Pfam" id="PF02630">
    <property type="entry name" value="SCO1-SenC"/>
    <property type="match status" value="1"/>
</dbReference>
<evidence type="ECO:0000256" key="1">
    <source>
        <dbReference type="ARBA" id="ARBA00010996"/>
    </source>
</evidence>
<keyword evidence="2" id="KW-0472">Membrane</keyword>
<dbReference type="SUPFAM" id="SSF52833">
    <property type="entry name" value="Thioredoxin-like"/>
    <property type="match status" value="1"/>
</dbReference>
<comment type="similarity">
    <text evidence="1">Belongs to the SCO1/2 family.</text>
</comment>
<dbReference type="PANTHER" id="PTHR12151:SF25">
    <property type="entry name" value="LINALOOL DEHYDRATASE_ISOMERASE DOMAIN-CONTAINING PROTEIN"/>
    <property type="match status" value="1"/>
</dbReference>
<proteinExistence type="inferred from homology"/>
<protein>
    <submittedName>
        <fullName evidence="3">SCO family protein</fullName>
    </submittedName>
</protein>
<gene>
    <name evidence="3" type="ORF">GOB84_03520</name>
</gene>
<keyword evidence="2" id="KW-1133">Transmembrane helix</keyword>
<evidence type="ECO:0000313" key="3">
    <source>
        <dbReference type="EMBL" id="NHO31639.1"/>
    </source>
</evidence>
<comment type="caution">
    <text evidence="3">The sequence shown here is derived from an EMBL/GenBank/DDBJ whole genome shotgun (WGS) entry which is preliminary data.</text>
</comment>
<feature type="transmembrane region" description="Helical" evidence="2">
    <location>
        <begin position="12"/>
        <end position="31"/>
    </location>
</feature>
<dbReference type="PANTHER" id="PTHR12151">
    <property type="entry name" value="ELECTRON TRANSPORT PROTIN SCO1/SENC FAMILY MEMBER"/>
    <property type="match status" value="1"/>
</dbReference>
<dbReference type="Proteomes" id="UP000615326">
    <property type="component" value="Unassembled WGS sequence"/>
</dbReference>